<comment type="caution">
    <text evidence="12">The sequence shown here is derived from an EMBL/GenBank/DDBJ whole genome shotgun (WGS) entry which is preliminary data.</text>
</comment>
<dbReference type="Pfam" id="PF03908">
    <property type="entry name" value="Sec20"/>
    <property type="match status" value="1"/>
</dbReference>
<evidence type="ECO:0000256" key="5">
    <source>
        <dbReference type="ARBA" id="ARBA00022980"/>
    </source>
</evidence>
<sequence length="380" mass="43436">MATGKAHLAAAAVKKNTRKVVKKVRTKVRYTRPTTRKIARAPRYPRVAVTPIVGRDSFDVLRFPVNSEKAMTQMEKLNVITFIVERSATKHSIKRAFESVYKTKVARVNTLIRPDGSKKAFIKLAAGEDALNVSSEKIGLIVTQDLNKIEKSLEDFESIQVEEIGILDKLLIKCRENIKKARIITNDLIVDIRRVKKKKKKSHDLDQKSIEGKISQFEKGLEDLISYFYFVTKLYQSFLEKKKRSALGLEEDRKSIITVTQALQNTADILVEENARTTIAMNQLLGSQDTLKHAADTQDGMGDTINSAGKEVERLRKQAIIERLIVYCFIFIFVLTATYVTARRLKRVGLGFFDIFSKIFSPIKWLYNWVRKHRQGKIDL</sequence>
<evidence type="ECO:0000256" key="4">
    <source>
        <dbReference type="ARBA" id="ARBA00022692"/>
    </source>
</evidence>
<dbReference type="InterPro" id="IPR012678">
    <property type="entry name" value="Ribosomal_uL23/eL15/eS24_sf"/>
</dbReference>
<dbReference type="InterPro" id="IPR056173">
    <property type="entry name" value="Sec20_C"/>
</dbReference>
<dbReference type="NCBIfam" id="NF011118">
    <property type="entry name" value="PRK14548.1"/>
    <property type="match status" value="1"/>
</dbReference>
<protein>
    <submittedName>
        <fullName evidence="12">Multi-domain containing protein</fullName>
    </submittedName>
</protein>
<keyword evidence="3" id="KW-0813">Transport</keyword>
<evidence type="ECO:0000256" key="9">
    <source>
        <dbReference type="SAM" id="Phobius"/>
    </source>
</evidence>
<proteinExistence type="inferred from homology"/>
<dbReference type="Pfam" id="PF00276">
    <property type="entry name" value="Ribosomal_L23"/>
    <property type="match status" value="1"/>
</dbReference>
<gene>
    <name evidence="13" type="ORF">ADUPG1_011862</name>
    <name evidence="12" type="ORF">ADUPG1_011863</name>
</gene>
<dbReference type="InterPro" id="IPR012677">
    <property type="entry name" value="Nucleotide-bd_a/b_plait_sf"/>
</dbReference>
<keyword evidence="4 9" id="KW-0812">Transmembrane</keyword>
<keyword evidence="8" id="KW-0687">Ribonucleoprotein</keyword>
<reference evidence="12" key="1">
    <citation type="submission" date="2022-03" db="EMBL/GenBank/DDBJ databases">
        <title>Draft genome sequence of Aduncisulcus paluster, a free-living microaerophilic Fornicata.</title>
        <authorList>
            <person name="Yuyama I."/>
            <person name="Kume K."/>
            <person name="Tamura T."/>
            <person name="Inagaki Y."/>
            <person name="Hashimoto T."/>
        </authorList>
    </citation>
    <scope>NUCLEOTIDE SEQUENCE</scope>
    <source>
        <strain evidence="12">NY0171</strain>
    </source>
</reference>
<accession>A0ABQ5K0P5</accession>
<evidence type="ECO:0000256" key="8">
    <source>
        <dbReference type="ARBA" id="ARBA00023274"/>
    </source>
</evidence>
<dbReference type="EMBL" id="BQXS01012310">
    <property type="protein sequence ID" value="GKT21297.1"/>
    <property type="molecule type" value="Genomic_DNA"/>
</dbReference>
<keyword evidence="5" id="KW-0689">Ribosomal protein</keyword>
<feature type="transmembrane region" description="Helical" evidence="9">
    <location>
        <begin position="324"/>
        <end position="342"/>
    </location>
</feature>
<evidence type="ECO:0000259" key="11">
    <source>
        <dbReference type="Pfam" id="PF03939"/>
    </source>
</evidence>
<evidence type="ECO:0000256" key="1">
    <source>
        <dbReference type="ARBA" id="ARBA00004211"/>
    </source>
</evidence>
<evidence type="ECO:0000256" key="7">
    <source>
        <dbReference type="ARBA" id="ARBA00023136"/>
    </source>
</evidence>
<evidence type="ECO:0000313" key="14">
    <source>
        <dbReference type="Proteomes" id="UP001057375"/>
    </source>
</evidence>
<dbReference type="Pfam" id="PF03939">
    <property type="entry name" value="Ribosomal_L23eN"/>
    <property type="match status" value="1"/>
</dbReference>
<dbReference type="InterPro" id="IPR005633">
    <property type="entry name" value="Ribosomal_uL23_N"/>
</dbReference>
<comment type="subcellular location">
    <subcellularLocation>
        <location evidence="1">Membrane</location>
        <topology evidence="1">Single-pass type IV membrane protein</topology>
    </subcellularLocation>
</comment>
<dbReference type="SUPFAM" id="SSF54189">
    <property type="entry name" value="Ribosomal proteins S24e, L23 and L15e"/>
    <property type="match status" value="1"/>
</dbReference>
<comment type="similarity">
    <text evidence="2">Belongs to the universal ribosomal protein uL23 family.</text>
</comment>
<evidence type="ECO:0000256" key="2">
    <source>
        <dbReference type="ARBA" id="ARBA00006700"/>
    </source>
</evidence>
<keyword evidence="6 9" id="KW-1133">Transmembrane helix</keyword>
<dbReference type="InterPro" id="IPR013025">
    <property type="entry name" value="Ribosomal_uL23-like"/>
</dbReference>
<dbReference type="HAMAP" id="MF_01369_A">
    <property type="entry name" value="Ribosomal_uL23_A"/>
    <property type="match status" value="1"/>
</dbReference>
<feature type="domain" description="Sec20 C-terminal" evidence="10">
    <location>
        <begin position="258"/>
        <end position="345"/>
    </location>
</feature>
<keyword evidence="7 9" id="KW-0472">Membrane</keyword>
<dbReference type="Gene3D" id="3.30.70.330">
    <property type="match status" value="1"/>
</dbReference>
<evidence type="ECO:0000313" key="13">
    <source>
        <dbReference type="EMBL" id="GKT21301.1"/>
    </source>
</evidence>
<evidence type="ECO:0000313" key="12">
    <source>
        <dbReference type="EMBL" id="GKT21297.1"/>
    </source>
</evidence>
<dbReference type="Proteomes" id="UP001057375">
    <property type="component" value="Unassembled WGS sequence"/>
</dbReference>
<feature type="domain" description="Large ribosomal subunit protein uL23 N-terminal" evidence="11">
    <location>
        <begin position="2"/>
        <end position="49"/>
    </location>
</feature>
<evidence type="ECO:0000259" key="10">
    <source>
        <dbReference type="Pfam" id="PF03908"/>
    </source>
</evidence>
<evidence type="ECO:0000256" key="3">
    <source>
        <dbReference type="ARBA" id="ARBA00022448"/>
    </source>
</evidence>
<keyword evidence="14" id="KW-1185">Reference proteome</keyword>
<evidence type="ECO:0000256" key="6">
    <source>
        <dbReference type="ARBA" id="ARBA00022989"/>
    </source>
</evidence>
<dbReference type="PANTHER" id="PTHR11620">
    <property type="entry name" value="60S RIBOSOMAL PROTEIN L23A"/>
    <property type="match status" value="1"/>
</dbReference>
<dbReference type="EMBL" id="BQXS01012310">
    <property type="protein sequence ID" value="GKT21301.1"/>
    <property type="molecule type" value="Genomic_DNA"/>
</dbReference>
<organism evidence="12 14">
    <name type="scientific">Aduncisulcus paluster</name>
    <dbReference type="NCBI Taxonomy" id="2918883"/>
    <lineage>
        <taxon>Eukaryota</taxon>
        <taxon>Metamonada</taxon>
        <taxon>Carpediemonas-like organisms</taxon>
        <taxon>Aduncisulcus</taxon>
    </lineage>
</organism>
<name>A0ABQ5K0P5_9EUKA</name>